<evidence type="ECO:0000256" key="5">
    <source>
        <dbReference type="ARBA" id="ARBA00023136"/>
    </source>
</evidence>
<dbReference type="GO" id="GO:0015920">
    <property type="term" value="P:lipopolysaccharide transport"/>
    <property type="evidence" value="ECO:0007669"/>
    <property type="project" value="TreeGrafter"/>
</dbReference>
<feature type="transmembrane region" description="Helical" evidence="6">
    <location>
        <begin position="368"/>
        <end position="387"/>
    </location>
</feature>
<accession>A0A0D8J6Z7</accession>
<keyword evidence="5 6" id="KW-0472">Membrane</keyword>
<evidence type="ECO:0000256" key="1">
    <source>
        <dbReference type="ARBA" id="ARBA00004651"/>
    </source>
</evidence>
<organism evidence="7 8">
    <name type="scientific">Draconibacterium sediminis</name>
    <dbReference type="NCBI Taxonomy" id="1544798"/>
    <lineage>
        <taxon>Bacteria</taxon>
        <taxon>Pseudomonadati</taxon>
        <taxon>Bacteroidota</taxon>
        <taxon>Bacteroidia</taxon>
        <taxon>Marinilabiliales</taxon>
        <taxon>Prolixibacteraceae</taxon>
        <taxon>Draconibacterium</taxon>
    </lineage>
</organism>
<feature type="transmembrane region" description="Helical" evidence="6">
    <location>
        <begin position="340"/>
        <end position="362"/>
    </location>
</feature>
<evidence type="ECO:0000256" key="3">
    <source>
        <dbReference type="ARBA" id="ARBA00022692"/>
    </source>
</evidence>
<keyword evidence="4 6" id="KW-1133">Transmembrane helix</keyword>
<proteinExistence type="predicted"/>
<evidence type="ECO:0000313" key="7">
    <source>
        <dbReference type="EMBL" id="KJF42559.1"/>
    </source>
</evidence>
<feature type="transmembrane region" description="Helical" evidence="6">
    <location>
        <begin position="140"/>
        <end position="159"/>
    </location>
</feature>
<comment type="subcellular location">
    <subcellularLocation>
        <location evidence="1">Cell membrane</location>
        <topology evidence="1">Multi-pass membrane protein</topology>
    </subcellularLocation>
</comment>
<protein>
    <recommendedName>
        <fullName evidence="9">Permease</fullName>
    </recommendedName>
</protein>
<evidence type="ECO:0008006" key="9">
    <source>
        <dbReference type="Google" id="ProtNLM"/>
    </source>
</evidence>
<keyword evidence="3 6" id="KW-0812">Transmembrane</keyword>
<dbReference type="GO" id="GO:0043190">
    <property type="term" value="C:ATP-binding cassette (ABC) transporter complex"/>
    <property type="evidence" value="ECO:0007669"/>
    <property type="project" value="TreeGrafter"/>
</dbReference>
<dbReference type="InterPro" id="IPR005495">
    <property type="entry name" value="LptG/LptF_permease"/>
</dbReference>
<evidence type="ECO:0000256" key="2">
    <source>
        <dbReference type="ARBA" id="ARBA00022475"/>
    </source>
</evidence>
<keyword evidence="2" id="KW-1003">Cell membrane</keyword>
<dbReference type="PATRIC" id="fig|1544798.3.peg.3890"/>
<comment type="caution">
    <text evidence="7">The sequence shown here is derived from an EMBL/GenBank/DDBJ whole genome shotgun (WGS) entry which is preliminary data.</text>
</comment>
<feature type="transmembrane region" description="Helical" evidence="6">
    <location>
        <begin position="89"/>
        <end position="113"/>
    </location>
</feature>
<gene>
    <name evidence="7" type="ORF">LH29_18605</name>
</gene>
<sequence length="392" mass="45541">MAGKNSPPENTKRRFCKLEKRNGIKTKRKTVKKMKWYKTIDFYISKKFLGTFFYAIGLILSIAIVFDISENLDEFLSKEIPIKDIVFDYYMNFIPYFANLFSPLFTFIAVIYFTSKMTYNTEIIAILSNGVSYSRLMRPYLVSALVIALFSFMLGNYVIPPANKTMNNFRHNYIRSKSVGVERNIHRQIEPGTYIYMQSFNANNVGMRFTLERFEDSELKEKLTATNIRWDEKTEKWIINSYWKRNIFEDHETFEKGYVMDTTLNMVPGDFQRLSNEMETFTTPALLKEIKLMKMRGVNTIEWEIEKHKRIANPFAAFILTLIGAGLASRKVKGGLGLHIGLGLLLAFSYILFMQISTVFAVSGTVPIMFAIWLPNLIYAVLALLVYRWAAR</sequence>
<dbReference type="EMBL" id="JRHC01000005">
    <property type="protein sequence ID" value="KJF42559.1"/>
    <property type="molecule type" value="Genomic_DNA"/>
</dbReference>
<evidence type="ECO:0000256" key="4">
    <source>
        <dbReference type="ARBA" id="ARBA00022989"/>
    </source>
</evidence>
<dbReference type="PANTHER" id="PTHR33529:SF8">
    <property type="entry name" value="PERMEASE, YJGP_YJGQ FAMILY"/>
    <property type="match status" value="1"/>
</dbReference>
<name>A0A0D8J6Z7_9BACT</name>
<dbReference type="Proteomes" id="UP000032544">
    <property type="component" value="Unassembled WGS sequence"/>
</dbReference>
<dbReference type="AlphaFoldDB" id="A0A0D8J6Z7"/>
<evidence type="ECO:0000313" key="8">
    <source>
        <dbReference type="Proteomes" id="UP000032544"/>
    </source>
</evidence>
<feature type="transmembrane region" description="Helical" evidence="6">
    <location>
        <begin position="311"/>
        <end position="328"/>
    </location>
</feature>
<feature type="transmembrane region" description="Helical" evidence="6">
    <location>
        <begin position="48"/>
        <end position="69"/>
    </location>
</feature>
<dbReference type="PANTHER" id="PTHR33529">
    <property type="entry name" value="SLR0882 PROTEIN-RELATED"/>
    <property type="match status" value="1"/>
</dbReference>
<dbReference type="STRING" id="1544798.LH29_18605"/>
<evidence type="ECO:0000256" key="6">
    <source>
        <dbReference type="SAM" id="Phobius"/>
    </source>
</evidence>
<reference evidence="7 8" key="1">
    <citation type="submission" date="2014-09" db="EMBL/GenBank/DDBJ databases">
        <title>Draft Genome Sequence of Draconibacterium sp. JN14CK-3.</title>
        <authorList>
            <person name="Dong C."/>
            <person name="Lai Q."/>
            <person name="Shao Z."/>
        </authorList>
    </citation>
    <scope>NUCLEOTIDE SEQUENCE [LARGE SCALE GENOMIC DNA]</scope>
    <source>
        <strain evidence="7 8">JN14CK-3</strain>
    </source>
</reference>
<keyword evidence="8" id="KW-1185">Reference proteome</keyword>
<dbReference type="Pfam" id="PF03739">
    <property type="entry name" value="LptF_LptG"/>
    <property type="match status" value="1"/>
</dbReference>